<keyword evidence="6" id="KW-1185">Reference proteome</keyword>
<gene>
    <name evidence="5" type="ORF">FC92_GL000877</name>
</gene>
<feature type="active site" evidence="1">
    <location>
        <position position="147"/>
    </location>
</feature>
<evidence type="ECO:0000313" key="5">
    <source>
        <dbReference type="EMBL" id="KRL06305.1"/>
    </source>
</evidence>
<accession>A0A0R1MEM4</accession>
<dbReference type="AlphaFoldDB" id="A0A0R1MEM4"/>
<dbReference type="Pfam" id="PF02661">
    <property type="entry name" value="Fic"/>
    <property type="match status" value="1"/>
</dbReference>
<feature type="site" description="Important for autoinhibition of adenylyltransferase activity" evidence="3">
    <location>
        <position position="13"/>
    </location>
</feature>
<dbReference type="STRING" id="1423759.FC92_GL000877"/>
<organism evidence="5 6">
    <name type="scientific">Liquorilactobacillus hordei DSM 19519</name>
    <dbReference type="NCBI Taxonomy" id="1423759"/>
    <lineage>
        <taxon>Bacteria</taxon>
        <taxon>Bacillati</taxon>
        <taxon>Bacillota</taxon>
        <taxon>Bacilli</taxon>
        <taxon>Lactobacillales</taxon>
        <taxon>Lactobacillaceae</taxon>
        <taxon>Liquorilactobacillus</taxon>
    </lineage>
</organism>
<dbReference type="SUPFAM" id="SSF140931">
    <property type="entry name" value="Fic-like"/>
    <property type="match status" value="1"/>
</dbReference>
<keyword evidence="2" id="KW-0547">Nucleotide-binding</keyword>
<name>A0A0R1MEM4_9LACO</name>
<evidence type="ECO:0000256" key="2">
    <source>
        <dbReference type="PIRSR" id="PIRSR640198-2"/>
    </source>
</evidence>
<evidence type="ECO:0000256" key="3">
    <source>
        <dbReference type="PIRSR" id="PIRSR640198-3"/>
    </source>
</evidence>
<evidence type="ECO:0000256" key="1">
    <source>
        <dbReference type="PIRSR" id="PIRSR640198-1"/>
    </source>
</evidence>
<reference evidence="5 6" key="1">
    <citation type="journal article" date="2015" name="Genome Announc.">
        <title>Expanding the biotechnology potential of lactobacilli through comparative genomics of 213 strains and associated genera.</title>
        <authorList>
            <person name="Sun Z."/>
            <person name="Harris H.M."/>
            <person name="McCann A."/>
            <person name="Guo C."/>
            <person name="Argimon S."/>
            <person name="Zhang W."/>
            <person name="Yang X."/>
            <person name="Jeffery I.B."/>
            <person name="Cooney J.C."/>
            <person name="Kagawa T.F."/>
            <person name="Liu W."/>
            <person name="Song Y."/>
            <person name="Salvetti E."/>
            <person name="Wrobel A."/>
            <person name="Rasinkangas P."/>
            <person name="Parkhill J."/>
            <person name="Rea M.C."/>
            <person name="O'Sullivan O."/>
            <person name="Ritari J."/>
            <person name="Douillard F.P."/>
            <person name="Paul Ross R."/>
            <person name="Yang R."/>
            <person name="Briner A.E."/>
            <person name="Felis G.E."/>
            <person name="de Vos W.M."/>
            <person name="Barrangou R."/>
            <person name="Klaenhammer T.R."/>
            <person name="Caufield P.W."/>
            <person name="Cui Y."/>
            <person name="Zhang H."/>
            <person name="O'Toole P.W."/>
        </authorList>
    </citation>
    <scope>NUCLEOTIDE SEQUENCE [LARGE SCALE GENOMIC DNA]</scope>
    <source>
        <strain evidence="5 6">DSM 19519</strain>
    </source>
</reference>
<dbReference type="EMBL" id="AZDX01000026">
    <property type="protein sequence ID" value="KRL06305.1"/>
    <property type="molecule type" value="Genomic_DNA"/>
</dbReference>
<dbReference type="InterPro" id="IPR003812">
    <property type="entry name" value="Fido"/>
</dbReference>
<dbReference type="RefSeq" id="WP_233419163.1">
    <property type="nucleotide sequence ID" value="NZ_AZDX01000026.1"/>
</dbReference>
<dbReference type="Proteomes" id="UP000051448">
    <property type="component" value="Unassembled WGS sequence"/>
</dbReference>
<evidence type="ECO:0000259" key="4">
    <source>
        <dbReference type="PROSITE" id="PS51459"/>
    </source>
</evidence>
<dbReference type="GeneID" id="98309697"/>
<protein>
    <recommendedName>
        <fullName evidence="4">Fido domain-containing protein</fullName>
    </recommendedName>
</protein>
<dbReference type="PANTHER" id="PTHR13504:SF38">
    <property type="entry name" value="FIDO DOMAIN-CONTAINING PROTEIN"/>
    <property type="match status" value="1"/>
</dbReference>
<dbReference type="Gene3D" id="1.10.3290.10">
    <property type="entry name" value="Fido-like domain"/>
    <property type="match status" value="1"/>
</dbReference>
<comment type="caution">
    <text evidence="5">The sequence shown here is derived from an EMBL/GenBank/DDBJ whole genome shotgun (WGS) entry which is preliminary data.</text>
</comment>
<dbReference type="PROSITE" id="PS51459">
    <property type="entry name" value="FIDO"/>
    <property type="match status" value="1"/>
</dbReference>
<feature type="binding site" evidence="2">
    <location>
        <begin position="151"/>
        <end position="158"/>
    </location>
    <ligand>
        <name>ATP</name>
        <dbReference type="ChEBI" id="CHEBI:30616"/>
    </ligand>
</feature>
<dbReference type="InterPro" id="IPR036597">
    <property type="entry name" value="Fido-like_dom_sf"/>
</dbReference>
<evidence type="ECO:0000313" key="6">
    <source>
        <dbReference type="Proteomes" id="UP000051448"/>
    </source>
</evidence>
<dbReference type="InterPro" id="IPR040198">
    <property type="entry name" value="Fido_containing"/>
</dbReference>
<keyword evidence="2" id="KW-0067">ATP-binding</keyword>
<feature type="domain" description="Fido" evidence="4">
    <location>
        <begin position="65"/>
        <end position="205"/>
    </location>
</feature>
<proteinExistence type="predicted"/>
<dbReference type="PANTHER" id="PTHR13504">
    <property type="entry name" value="FIDO DOMAIN-CONTAINING PROTEIN DDB_G0283145"/>
    <property type="match status" value="1"/>
</dbReference>
<sequence>MLIRFAYHSTGIEGNTLTLNDTRLILAYGQLPSEKGHSLKEVFEVENHRQAFDYLFKEATDKRPFLPLIVRNFHRLLTDHILPDGGQYKSLPNYIQGAEFKTAEPFEVSNKIQAWCDQLNQAFQTDKSLDDTLTTLMEKHIEFERIHPFSDGNGRTGRMLIDYGLVLKKEPILVIERKNRDEYIQYEVNKDVPGLVEYAKNKLTNERERMLNFYQTSERIKAFQKKEFNLLQKTTKPFLKNNE</sequence>
<dbReference type="PATRIC" id="fig|1423759.3.peg.926"/>
<dbReference type="GO" id="GO:0005524">
    <property type="term" value="F:ATP binding"/>
    <property type="evidence" value="ECO:0007669"/>
    <property type="project" value="UniProtKB-KW"/>
</dbReference>